<protein>
    <submittedName>
        <fullName evidence="2">Uncharacterized protein</fullName>
    </submittedName>
</protein>
<evidence type="ECO:0000313" key="3">
    <source>
        <dbReference type="Proteomes" id="UP000271889"/>
    </source>
</evidence>
<feature type="region of interest" description="Disordered" evidence="1">
    <location>
        <begin position="47"/>
        <end position="69"/>
    </location>
</feature>
<sequence length="69" mass="7616">MLTPPQQITRSGPNDTIAGSKYRMATSMCAILPRTFAVDRNMRAERRASMTAAEPVIQPTRQRLGATSH</sequence>
<feature type="compositionally biased region" description="Polar residues" evidence="1">
    <location>
        <begin position="59"/>
        <end position="69"/>
    </location>
</feature>
<dbReference type="Proteomes" id="UP000271889">
    <property type="component" value="Unassembled WGS sequence"/>
</dbReference>
<gene>
    <name evidence="2" type="ORF">CGOC_LOCUS13786</name>
</gene>
<keyword evidence="3" id="KW-1185">Reference proteome</keyword>
<organism evidence="2 3">
    <name type="scientific">Cylicostephanus goldi</name>
    <name type="common">Nematode worm</name>
    <dbReference type="NCBI Taxonomy" id="71465"/>
    <lineage>
        <taxon>Eukaryota</taxon>
        <taxon>Metazoa</taxon>
        <taxon>Ecdysozoa</taxon>
        <taxon>Nematoda</taxon>
        <taxon>Chromadorea</taxon>
        <taxon>Rhabditida</taxon>
        <taxon>Rhabditina</taxon>
        <taxon>Rhabditomorpha</taxon>
        <taxon>Strongyloidea</taxon>
        <taxon>Strongylidae</taxon>
        <taxon>Cylicostephanus</taxon>
    </lineage>
</organism>
<proteinExistence type="predicted"/>
<reference evidence="2 3" key="1">
    <citation type="submission" date="2018-11" db="EMBL/GenBank/DDBJ databases">
        <authorList>
            <consortium name="Pathogen Informatics"/>
        </authorList>
    </citation>
    <scope>NUCLEOTIDE SEQUENCE [LARGE SCALE GENOMIC DNA]</scope>
</reference>
<accession>A0A3P7NZ86</accession>
<dbReference type="EMBL" id="UYRV01135154">
    <property type="protein sequence ID" value="VDN38667.1"/>
    <property type="molecule type" value="Genomic_DNA"/>
</dbReference>
<evidence type="ECO:0000313" key="2">
    <source>
        <dbReference type="EMBL" id="VDN38667.1"/>
    </source>
</evidence>
<name>A0A3P7NZ86_CYLGO</name>
<dbReference type="AlphaFoldDB" id="A0A3P7NZ86"/>
<evidence type="ECO:0000256" key="1">
    <source>
        <dbReference type="SAM" id="MobiDB-lite"/>
    </source>
</evidence>